<comment type="caution">
    <text evidence="1">The sequence shown here is derived from an EMBL/GenBank/DDBJ whole genome shotgun (WGS) entry which is preliminary data.</text>
</comment>
<protein>
    <submittedName>
        <fullName evidence="1">18370_t:CDS:1</fullName>
    </submittedName>
</protein>
<name>A0A9N9IGW4_9GLOM</name>
<accession>A0A9N9IGW4</accession>
<feature type="non-terminal residue" evidence="1">
    <location>
        <position position="1"/>
    </location>
</feature>
<dbReference type="Proteomes" id="UP000789405">
    <property type="component" value="Unassembled WGS sequence"/>
</dbReference>
<sequence length="93" mass="10905">PPVTIEEIVTASNALSVQPRTMVIWLHMMVIYEFWGWFTNKKWGNSTMPEPALPHIWKVRIMKEIQTTLNSRLLRGKERDLLKRVNSVNSLDD</sequence>
<proteinExistence type="predicted"/>
<gene>
    <name evidence="1" type="ORF">DERYTH_LOCUS15623</name>
</gene>
<reference evidence="1" key="1">
    <citation type="submission" date="2021-06" db="EMBL/GenBank/DDBJ databases">
        <authorList>
            <person name="Kallberg Y."/>
            <person name="Tangrot J."/>
            <person name="Rosling A."/>
        </authorList>
    </citation>
    <scope>NUCLEOTIDE SEQUENCE</scope>
    <source>
        <strain evidence="1">MA453B</strain>
    </source>
</reference>
<dbReference type="AlphaFoldDB" id="A0A9N9IGW4"/>
<organism evidence="1 2">
    <name type="scientific">Dentiscutata erythropus</name>
    <dbReference type="NCBI Taxonomy" id="1348616"/>
    <lineage>
        <taxon>Eukaryota</taxon>
        <taxon>Fungi</taxon>
        <taxon>Fungi incertae sedis</taxon>
        <taxon>Mucoromycota</taxon>
        <taxon>Glomeromycotina</taxon>
        <taxon>Glomeromycetes</taxon>
        <taxon>Diversisporales</taxon>
        <taxon>Gigasporaceae</taxon>
        <taxon>Dentiscutata</taxon>
    </lineage>
</organism>
<evidence type="ECO:0000313" key="2">
    <source>
        <dbReference type="Proteomes" id="UP000789405"/>
    </source>
</evidence>
<keyword evidence="2" id="KW-1185">Reference proteome</keyword>
<dbReference type="EMBL" id="CAJVPY010012816">
    <property type="protein sequence ID" value="CAG8736660.1"/>
    <property type="molecule type" value="Genomic_DNA"/>
</dbReference>
<evidence type="ECO:0000313" key="1">
    <source>
        <dbReference type="EMBL" id="CAG8736660.1"/>
    </source>
</evidence>